<feature type="non-terminal residue" evidence="2">
    <location>
        <position position="1"/>
    </location>
</feature>
<feature type="region of interest" description="Disordered" evidence="1">
    <location>
        <begin position="1"/>
        <end position="60"/>
    </location>
</feature>
<name>W2G3P3_PHYNI</name>
<evidence type="ECO:0000313" key="2">
    <source>
        <dbReference type="EMBL" id="ETK77627.1"/>
    </source>
</evidence>
<gene>
    <name evidence="2" type="ORF">L915_16128</name>
</gene>
<reference evidence="2" key="1">
    <citation type="submission" date="2013-11" db="EMBL/GenBank/DDBJ databases">
        <title>The Genome Sequence of Phytophthora parasitica CJ02B3.</title>
        <authorList>
            <consortium name="The Broad Institute Genomics Platform"/>
            <person name="Russ C."/>
            <person name="Tyler B."/>
            <person name="Panabieres F."/>
            <person name="Shan W."/>
            <person name="Tripathy S."/>
            <person name="Grunwald N."/>
            <person name="Machado M."/>
            <person name="Johnson C.S."/>
            <person name="Arredondo F."/>
            <person name="Hong C."/>
            <person name="Coffey M."/>
            <person name="Young S.K."/>
            <person name="Zeng Q."/>
            <person name="Gargeya S."/>
            <person name="Fitzgerald M."/>
            <person name="Abouelleil A."/>
            <person name="Alvarado L."/>
            <person name="Chapman S.B."/>
            <person name="Gainer-Dewar J."/>
            <person name="Goldberg J."/>
            <person name="Griggs A."/>
            <person name="Gujja S."/>
            <person name="Hansen M."/>
            <person name="Howarth C."/>
            <person name="Imamovic A."/>
            <person name="Ireland A."/>
            <person name="Larimer J."/>
            <person name="McCowan C."/>
            <person name="Murphy C."/>
            <person name="Pearson M."/>
            <person name="Poon T.W."/>
            <person name="Priest M."/>
            <person name="Roberts A."/>
            <person name="Saif S."/>
            <person name="Shea T."/>
            <person name="Sykes S."/>
            <person name="Wortman J."/>
            <person name="Nusbaum C."/>
            <person name="Birren B."/>
        </authorList>
    </citation>
    <scope>NUCLEOTIDE SEQUENCE [LARGE SCALE GENOMIC DNA]</scope>
    <source>
        <strain evidence="2">CJ02B3</strain>
    </source>
</reference>
<dbReference type="VEuPathDB" id="FungiDB:PPTG_15807"/>
<feature type="compositionally biased region" description="Polar residues" evidence="1">
    <location>
        <begin position="1"/>
        <end position="14"/>
    </location>
</feature>
<sequence length="60" mass="5926">DSGSESTSTDQTKGGKTIKAPVEDPSGTASEEIGVFATKSATKEPLVAGDSEPGSDGISL</sequence>
<dbReference type="Proteomes" id="UP000053236">
    <property type="component" value="Unassembled WGS sequence"/>
</dbReference>
<dbReference type="EMBL" id="KI688348">
    <property type="protein sequence ID" value="ETK77627.1"/>
    <property type="molecule type" value="Genomic_DNA"/>
</dbReference>
<protein>
    <submittedName>
        <fullName evidence="2">Uncharacterized protein</fullName>
    </submittedName>
</protein>
<evidence type="ECO:0000256" key="1">
    <source>
        <dbReference type="SAM" id="MobiDB-lite"/>
    </source>
</evidence>
<dbReference type="AlphaFoldDB" id="W2G3P3"/>
<proteinExistence type="predicted"/>
<accession>W2G3P3</accession>
<organism evidence="2">
    <name type="scientific">Phytophthora nicotianae</name>
    <name type="common">Potato buckeye rot agent</name>
    <name type="synonym">Phytophthora parasitica</name>
    <dbReference type="NCBI Taxonomy" id="4792"/>
    <lineage>
        <taxon>Eukaryota</taxon>
        <taxon>Sar</taxon>
        <taxon>Stramenopiles</taxon>
        <taxon>Oomycota</taxon>
        <taxon>Peronosporomycetes</taxon>
        <taxon>Peronosporales</taxon>
        <taxon>Peronosporaceae</taxon>
        <taxon>Phytophthora</taxon>
    </lineage>
</organism>